<name>V6TI61_GIAIN</name>
<dbReference type="VEuPathDB" id="GiardiaDB:GL50581_2521"/>
<gene>
    <name evidence="2" type="ORF">DHA2_16638</name>
</gene>
<dbReference type="VEuPathDB" id="GiardiaDB:QR46_2378"/>
<evidence type="ECO:0000256" key="1">
    <source>
        <dbReference type="SAM" id="MobiDB-lite"/>
    </source>
</evidence>
<accession>V6TI61</accession>
<reference evidence="2 3" key="2">
    <citation type="journal article" date="2013" name="Genome Biol. Evol.">
        <title>Genome sequencing of Giardia lamblia genotypes A2 and B isolates (DH and GS) and comparative analysis with the genomes of genotypes A1 and E (WB and Pig).</title>
        <authorList>
            <person name="Adam R.D."/>
            <person name="Dahlstrom E.W."/>
            <person name="Martens C.A."/>
            <person name="Bruno D.P."/>
            <person name="Barbian K.D."/>
            <person name="Ricklefs S.M."/>
            <person name="Hernandez M.M."/>
            <person name="Narla N.P."/>
            <person name="Patel R.B."/>
            <person name="Porcella S.F."/>
            <person name="Nash T.E."/>
        </authorList>
    </citation>
    <scope>NUCLEOTIDE SEQUENCE [LARGE SCALE GENOMIC DNA]</scope>
    <source>
        <strain evidence="2 3">DH</strain>
    </source>
</reference>
<dbReference type="VEuPathDB" id="GiardiaDB:GL50803_0016638"/>
<sequence length="597" mass="66554">MPRPFNYRQKMIRPALSPVYSLHKVPTAKKTDNTLLYEYEVRYIPAEVVRAESHCLRLADDIYDDYFYKPAMAKKKAWQQKNRRSDEVILKTEQQRLSLAKNICPPPEAFHKALECQPLNEKGTSDNTVFFPGTIAYALDSKEIQQQITTKLAASEDRTSMGELTFQYINPSNRTKHQQETLEEIYYQRARSSSLSTLGEVRRVIAHTKKKRPDPSDAVTGRAVTNPKRSESILGQRGFKETSRQKSKQKPDYKQSSELIPNPLALSDSLAISKCLCVKPGRVDPKLSHSNQIKTQEPLVPVERIILPQCKTFGTSALILSRSQSTGTKSLLDTTLTGIPLSTEEASAYTPLYIGSSHSRSSGIGSANNIVKNMFEPIRSSTLALHNSKLSRDSTCSTIAAPQTLDPRPSLTTNNLSREYPDLKDKLVENVLNTLRSSILTINDLDPDMTLRESNLHGLKPSVIEQLLDSKTSCKDNSPKTVPKLAIDTATHGTVKRARRVLKLHSTPTLCDSGQKPGAKERGANTCLQEEPCLDPISEAKQRVQTSDKKHRPANSLLEDTKNDLFITQGYSLHGDGSDEAIYIELGMSTPPNLSEH</sequence>
<dbReference type="AlphaFoldDB" id="V6TI61"/>
<proteinExistence type="predicted"/>
<feature type="region of interest" description="Disordered" evidence="1">
    <location>
        <begin position="206"/>
        <end position="260"/>
    </location>
</feature>
<evidence type="ECO:0000313" key="2">
    <source>
        <dbReference type="EMBL" id="ESU38643.1"/>
    </source>
</evidence>
<dbReference type="Proteomes" id="UP000018320">
    <property type="component" value="Unassembled WGS sequence"/>
</dbReference>
<dbReference type="EMBL" id="AHGT01000011">
    <property type="protein sequence ID" value="ESU38643.1"/>
    <property type="molecule type" value="Genomic_DNA"/>
</dbReference>
<evidence type="ECO:0000313" key="3">
    <source>
        <dbReference type="Proteomes" id="UP000018320"/>
    </source>
</evidence>
<feature type="compositionally biased region" description="Basic and acidic residues" evidence="1">
    <location>
        <begin position="238"/>
        <end position="255"/>
    </location>
</feature>
<dbReference type="VEuPathDB" id="GiardiaDB:DHA2_16638"/>
<protein>
    <submittedName>
        <fullName evidence="2">Uncharacterized protein</fullName>
    </submittedName>
</protein>
<reference evidence="3" key="1">
    <citation type="submission" date="2012-02" db="EMBL/GenBank/DDBJ databases">
        <title>Genome sequencing of Giardia lamblia Genotypes A2 and B isolates (DH and GS) and comparative analysis with the genomes of Genotypes A1 and E (WB and Pig).</title>
        <authorList>
            <person name="Adam R."/>
            <person name="Dahlstrom E."/>
            <person name="Martens C."/>
            <person name="Bruno D."/>
            <person name="Barbian K."/>
            <person name="Porcella S.F."/>
            <person name="Nash T."/>
        </authorList>
    </citation>
    <scope>NUCLEOTIDE SEQUENCE</scope>
    <source>
        <strain evidence="3">DH</strain>
    </source>
</reference>
<organism evidence="2 3">
    <name type="scientific">Giardia intestinalis</name>
    <name type="common">Giardia lamblia</name>
    <dbReference type="NCBI Taxonomy" id="5741"/>
    <lineage>
        <taxon>Eukaryota</taxon>
        <taxon>Metamonada</taxon>
        <taxon>Diplomonadida</taxon>
        <taxon>Hexamitidae</taxon>
        <taxon>Giardiinae</taxon>
        <taxon>Giardia</taxon>
    </lineage>
</organism>
<comment type="caution">
    <text evidence="2">The sequence shown here is derived from an EMBL/GenBank/DDBJ whole genome shotgun (WGS) entry which is preliminary data.</text>
</comment>